<feature type="compositionally biased region" description="Low complexity" evidence="1">
    <location>
        <begin position="238"/>
        <end position="251"/>
    </location>
</feature>
<gene>
    <name evidence="2" type="ORF">METBIDRAFT_30257</name>
</gene>
<feature type="compositionally biased region" description="Basic residues" evidence="1">
    <location>
        <begin position="252"/>
        <end position="262"/>
    </location>
</feature>
<sequence>MNGPFAFPPSQPPAALDHTPPGAGPDTNRKPLPAMYAAPPALGPGLPGPSLGTPPKPVASGGLAALAPLAMLQYPLHSPPPGLLQQQQLHMQRLQQQQFQQSQLQKQRLQKQHLLGQHLLSQRPLSQQQSFKHFGKQQDPHAADFPDLHGHAFQDSPGAAHMYHDRGRDVAAAYADDTLVQDPQLRHLHHLQSHQSPVQQQEHLLQQPQAQPLLHRLQHLQSLHDLQRHRQSDEHHQQNQQQQQQQQQQHQQHQHHQHHQQHQNHQNHQNHQHQHQHHRQHQHQRHHLPQHQPQHNHFEHGQGLANAAAHSPSLQGTVPQDHRTLHDPTVHPSHVQPHSLLSHLAQNLSGSIHLQHASHPAGPQLGLDITPKLGNQTIAILSKMVAATDENGSKKKRGRPKKLILDPTTNQYIDSSHANFKKLNKLLKESSGIAVKQAHSPMENGINLDSLNDQEMKQLLELKDRRGRPRKFPVEQTGITIKGVRVNGTMKGKRKDLVASLNDSDKVQKKRRGRPKRDAETVV</sequence>
<dbReference type="RefSeq" id="XP_018714364.1">
    <property type="nucleotide sequence ID" value="XM_018855590.1"/>
</dbReference>
<feature type="compositionally biased region" description="Pro residues" evidence="1">
    <location>
        <begin position="1"/>
        <end position="12"/>
    </location>
</feature>
<name>A0A1A0HJ66_9ASCO</name>
<dbReference type="STRING" id="869754.A0A1A0HJ66"/>
<feature type="region of interest" description="Disordered" evidence="1">
    <location>
        <begin position="227"/>
        <end position="336"/>
    </location>
</feature>
<comment type="caution">
    <text evidence="2">The sequence shown here is derived from an EMBL/GenBank/DDBJ whole genome shotgun (WGS) entry which is preliminary data.</text>
</comment>
<dbReference type="AlphaFoldDB" id="A0A1A0HJ66"/>
<protein>
    <submittedName>
        <fullName evidence="2">Uncharacterized protein</fullName>
    </submittedName>
</protein>
<dbReference type="OrthoDB" id="4094887at2759"/>
<dbReference type="InterPro" id="IPR017956">
    <property type="entry name" value="AT_hook_DNA-bd_motif"/>
</dbReference>
<evidence type="ECO:0000313" key="3">
    <source>
        <dbReference type="Proteomes" id="UP000092555"/>
    </source>
</evidence>
<dbReference type="GeneID" id="30028566"/>
<keyword evidence="3" id="KW-1185">Reference proteome</keyword>
<evidence type="ECO:0000256" key="1">
    <source>
        <dbReference type="SAM" id="MobiDB-lite"/>
    </source>
</evidence>
<dbReference type="Proteomes" id="UP000092555">
    <property type="component" value="Unassembled WGS sequence"/>
</dbReference>
<proteinExistence type="predicted"/>
<dbReference type="SMART" id="SM00384">
    <property type="entry name" value="AT_hook"/>
    <property type="match status" value="3"/>
</dbReference>
<reference evidence="2 3" key="1">
    <citation type="submission" date="2016-05" db="EMBL/GenBank/DDBJ databases">
        <title>Comparative genomics of biotechnologically important yeasts.</title>
        <authorList>
            <consortium name="DOE Joint Genome Institute"/>
            <person name="Riley R."/>
            <person name="Haridas S."/>
            <person name="Wolfe K.H."/>
            <person name="Lopes M.R."/>
            <person name="Hittinger C.T."/>
            <person name="Goker M."/>
            <person name="Salamov A."/>
            <person name="Wisecaver J."/>
            <person name="Long T.M."/>
            <person name="Aerts A.L."/>
            <person name="Barry K."/>
            <person name="Choi C."/>
            <person name="Clum A."/>
            <person name="Coughlan A.Y."/>
            <person name="Deshpande S."/>
            <person name="Douglass A.P."/>
            <person name="Hanson S.J."/>
            <person name="Klenk H.-P."/>
            <person name="LaButti K."/>
            <person name="Lapidus A."/>
            <person name="Lindquist E."/>
            <person name="Lipzen A."/>
            <person name="Meier-kolthoff J.P."/>
            <person name="Ohm R.A."/>
            <person name="Otillar R.P."/>
            <person name="Pangilinan J."/>
            <person name="Peng Y."/>
            <person name="Rokas A."/>
            <person name="Rosa C.A."/>
            <person name="Scheuner C."/>
            <person name="Sibirny A.A."/>
            <person name="Slot J.C."/>
            <person name="Stielow J.B."/>
            <person name="Sun H."/>
            <person name="Kurtzman C.P."/>
            <person name="Blackwell M."/>
            <person name="Grigoriev I.V."/>
            <person name="Jeffries T.W."/>
        </authorList>
    </citation>
    <scope>NUCLEOTIDE SEQUENCE [LARGE SCALE GENOMIC DNA]</scope>
    <source>
        <strain evidence="2 3">NRRL YB-4993</strain>
    </source>
</reference>
<dbReference type="EMBL" id="LXTC01000001">
    <property type="protein sequence ID" value="OBA23883.1"/>
    <property type="molecule type" value="Genomic_DNA"/>
</dbReference>
<feature type="compositionally biased region" description="Low complexity" evidence="1">
    <location>
        <begin position="31"/>
        <end position="51"/>
    </location>
</feature>
<feature type="region of interest" description="Disordered" evidence="1">
    <location>
        <begin position="490"/>
        <end position="523"/>
    </location>
</feature>
<feature type="region of interest" description="Disordered" evidence="1">
    <location>
        <begin position="1"/>
        <end position="55"/>
    </location>
</feature>
<feature type="compositionally biased region" description="Basic residues" evidence="1">
    <location>
        <begin position="268"/>
        <end position="289"/>
    </location>
</feature>
<feature type="compositionally biased region" description="Basic and acidic residues" evidence="1">
    <location>
        <begin position="227"/>
        <end position="237"/>
    </location>
</feature>
<feature type="compositionally biased region" description="Basic and acidic residues" evidence="1">
    <location>
        <begin position="320"/>
        <end position="329"/>
    </location>
</feature>
<organism evidence="2 3">
    <name type="scientific">Metschnikowia bicuspidata var. bicuspidata NRRL YB-4993</name>
    <dbReference type="NCBI Taxonomy" id="869754"/>
    <lineage>
        <taxon>Eukaryota</taxon>
        <taxon>Fungi</taxon>
        <taxon>Dikarya</taxon>
        <taxon>Ascomycota</taxon>
        <taxon>Saccharomycotina</taxon>
        <taxon>Pichiomycetes</taxon>
        <taxon>Metschnikowiaceae</taxon>
        <taxon>Metschnikowia</taxon>
    </lineage>
</organism>
<dbReference type="GO" id="GO:0003677">
    <property type="term" value="F:DNA binding"/>
    <property type="evidence" value="ECO:0007669"/>
    <property type="project" value="InterPro"/>
</dbReference>
<evidence type="ECO:0000313" key="2">
    <source>
        <dbReference type="EMBL" id="OBA23883.1"/>
    </source>
</evidence>
<accession>A0A1A0HJ66</accession>